<dbReference type="EMBL" id="CM056813">
    <property type="protein sequence ID" value="KAJ8640467.1"/>
    <property type="molecule type" value="Genomic_DNA"/>
</dbReference>
<organism evidence="1 2">
    <name type="scientific">Persea americana</name>
    <name type="common">Avocado</name>
    <dbReference type="NCBI Taxonomy" id="3435"/>
    <lineage>
        <taxon>Eukaryota</taxon>
        <taxon>Viridiplantae</taxon>
        <taxon>Streptophyta</taxon>
        <taxon>Embryophyta</taxon>
        <taxon>Tracheophyta</taxon>
        <taxon>Spermatophyta</taxon>
        <taxon>Magnoliopsida</taxon>
        <taxon>Magnoliidae</taxon>
        <taxon>Laurales</taxon>
        <taxon>Lauraceae</taxon>
        <taxon>Persea</taxon>
    </lineage>
</organism>
<evidence type="ECO:0000313" key="2">
    <source>
        <dbReference type="Proteomes" id="UP001234297"/>
    </source>
</evidence>
<accession>A0ACC2M3X0</accession>
<name>A0ACC2M3X0_PERAE</name>
<reference evidence="1 2" key="1">
    <citation type="journal article" date="2022" name="Hortic Res">
        <title>A haplotype resolved chromosomal level avocado genome allows analysis of novel avocado genes.</title>
        <authorList>
            <person name="Nath O."/>
            <person name="Fletcher S.J."/>
            <person name="Hayward A."/>
            <person name="Shaw L.M."/>
            <person name="Masouleh A.K."/>
            <person name="Furtado A."/>
            <person name="Henry R.J."/>
            <person name="Mitter N."/>
        </authorList>
    </citation>
    <scope>NUCLEOTIDE SEQUENCE [LARGE SCALE GENOMIC DNA]</scope>
    <source>
        <strain evidence="2">cv. Hass</strain>
    </source>
</reference>
<dbReference type="Proteomes" id="UP001234297">
    <property type="component" value="Chromosome 5"/>
</dbReference>
<sequence>MCPLTVSCADILTLAARDAVFLTGGPCWKVPMGRRDGTTASESAANQHLPGPFDSLQNITAIFTSKGLNAKDVVVLSGGRRSLFDL</sequence>
<keyword evidence="2" id="KW-1185">Reference proteome</keyword>
<comment type="caution">
    <text evidence="1">The sequence shown here is derived from an EMBL/GenBank/DDBJ whole genome shotgun (WGS) entry which is preliminary data.</text>
</comment>
<protein>
    <submittedName>
        <fullName evidence="1">Uncharacterized protein</fullName>
    </submittedName>
</protein>
<gene>
    <name evidence="1" type="ORF">MRB53_017161</name>
</gene>
<proteinExistence type="predicted"/>
<evidence type="ECO:0000313" key="1">
    <source>
        <dbReference type="EMBL" id="KAJ8640467.1"/>
    </source>
</evidence>